<sequence length="389" mass="39945">MRVGEGQVNKMRVALVIGTSSGGVGNHVRSLCEGLAGRGHRVAVIGPPETEEHFGFTATGARFAAVDIGALPRPGADVVAAARLSGLLAGADVVHAHGIRAGAMCALAGAAPLVATVHNAPPELSGPRAWVFPTLERVVARRADIVLGVSSDLVDRMRARGARRVVRAVVTAPPMPAAGTARAQVRARLGVSGDRPLLLVVARLAPQKGLKVLLDAAPMIAAGVGAPAERATRVPATAARDAGAVPPLIAIAGDGPMREELSRRIDAEDLPVRPLGHRSDIPDLLAAADLFVLPSLWEGPSLVIMEALRAGLPVVATRVGGIPDLYEDVALLVPPGDAGALAEGVTRVLGDPGLAAKMRADAEEAAERLPTVEDTLRQVDGIYASLTGR</sequence>
<reference evidence="5 6" key="1">
    <citation type="journal article" date="2019" name="Int. J. Syst. Evol. Microbiol.">
        <title>The Global Catalogue of Microorganisms (GCM) 10K type strain sequencing project: providing services to taxonomists for standard genome sequencing and annotation.</title>
        <authorList>
            <consortium name="The Broad Institute Genomics Platform"/>
            <consortium name="The Broad Institute Genome Sequencing Center for Infectious Disease"/>
            <person name="Wu L."/>
            <person name="Ma J."/>
        </authorList>
    </citation>
    <scope>NUCLEOTIDE SEQUENCE [LARGE SCALE GENOMIC DNA]</scope>
    <source>
        <strain evidence="5 6">JCM 15313</strain>
    </source>
</reference>
<organism evidence="5 6">
    <name type="scientific">Nocardiopsis rhodophaea</name>
    <dbReference type="NCBI Taxonomy" id="280238"/>
    <lineage>
        <taxon>Bacteria</taxon>
        <taxon>Bacillati</taxon>
        <taxon>Actinomycetota</taxon>
        <taxon>Actinomycetes</taxon>
        <taxon>Streptosporangiales</taxon>
        <taxon>Nocardiopsidaceae</taxon>
        <taxon>Nocardiopsis</taxon>
    </lineage>
</organism>
<dbReference type="Pfam" id="PF13579">
    <property type="entry name" value="Glyco_trans_4_4"/>
    <property type="match status" value="1"/>
</dbReference>
<dbReference type="SUPFAM" id="SSF53756">
    <property type="entry name" value="UDP-Glycosyltransferase/glycogen phosphorylase"/>
    <property type="match status" value="1"/>
</dbReference>
<dbReference type="InterPro" id="IPR050194">
    <property type="entry name" value="Glycosyltransferase_grp1"/>
</dbReference>
<dbReference type="Proteomes" id="UP001501585">
    <property type="component" value="Unassembled WGS sequence"/>
</dbReference>
<dbReference type="Pfam" id="PF00534">
    <property type="entry name" value="Glycos_transf_1"/>
    <property type="match status" value="1"/>
</dbReference>
<protein>
    <submittedName>
        <fullName evidence="5">Glycosyltransferase family 4 protein</fullName>
    </submittedName>
</protein>
<comment type="caution">
    <text evidence="5">The sequence shown here is derived from an EMBL/GenBank/DDBJ whole genome shotgun (WGS) entry which is preliminary data.</text>
</comment>
<dbReference type="PANTHER" id="PTHR45947:SF3">
    <property type="entry name" value="SULFOQUINOVOSYL TRANSFERASE SQD2"/>
    <property type="match status" value="1"/>
</dbReference>
<keyword evidence="1" id="KW-0328">Glycosyltransferase</keyword>
<evidence type="ECO:0000259" key="4">
    <source>
        <dbReference type="Pfam" id="PF13579"/>
    </source>
</evidence>
<keyword evidence="6" id="KW-1185">Reference proteome</keyword>
<accession>A0ABN2SIE5</accession>
<feature type="domain" description="Glycosyl transferase family 1" evidence="3">
    <location>
        <begin position="184"/>
        <end position="363"/>
    </location>
</feature>
<dbReference type="EMBL" id="BAAAPC010000004">
    <property type="protein sequence ID" value="GAA1987268.1"/>
    <property type="molecule type" value="Genomic_DNA"/>
</dbReference>
<dbReference type="Gene3D" id="3.40.50.2000">
    <property type="entry name" value="Glycogen Phosphorylase B"/>
    <property type="match status" value="2"/>
</dbReference>
<evidence type="ECO:0000313" key="5">
    <source>
        <dbReference type="EMBL" id="GAA1987268.1"/>
    </source>
</evidence>
<feature type="domain" description="Glycosyltransferase subfamily 4-like N-terminal" evidence="4">
    <location>
        <begin position="22"/>
        <end position="170"/>
    </location>
</feature>
<dbReference type="InterPro" id="IPR001296">
    <property type="entry name" value="Glyco_trans_1"/>
</dbReference>
<keyword evidence="2" id="KW-0808">Transferase</keyword>
<name>A0ABN2SIE5_9ACTN</name>
<evidence type="ECO:0000256" key="1">
    <source>
        <dbReference type="ARBA" id="ARBA00022676"/>
    </source>
</evidence>
<dbReference type="InterPro" id="IPR028098">
    <property type="entry name" value="Glyco_trans_4-like_N"/>
</dbReference>
<evidence type="ECO:0000256" key="2">
    <source>
        <dbReference type="ARBA" id="ARBA00022679"/>
    </source>
</evidence>
<evidence type="ECO:0000313" key="6">
    <source>
        <dbReference type="Proteomes" id="UP001501585"/>
    </source>
</evidence>
<proteinExistence type="predicted"/>
<dbReference type="PANTHER" id="PTHR45947">
    <property type="entry name" value="SULFOQUINOVOSYL TRANSFERASE SQD2"/>
    <property type="match status" value="1"/>
</dbReference>
<evidence type="ECO:0000259" key="3">
    <source>
        <dbReference type="Pfam" id="PF00534"/>
    </source>
</evidence>
<dbReference type="CDD" id="cd03801">
    <property type="entry name" value="GT4_PimA-like"/>
    <property type="match status" value="1"/>
</dbReference>
<gene>
    <name evidence="5" type="ORF">GCM10009799_11070</name>
</gene>